<dbReference type="InterPro" id="IPR005225">
    <property type="entry name" value="Small_GTP-bd"/>
</dbReference>
<evidence type="ECO:0000256" key="1">
    <source>
        <dbReference type="ARBA" id="ARBA00022741"/>
    </source>
</evidence>
<dbReference type="SMART" id="SM00838">
    <property type="entry name" value="EFG_C"/>
    <property type="match status" value="1"/>
</dbReference>
<dbReference type="NCBIfam" id="TIGR00231">
    <property type="entry name" value="small_GTP"/>
    <property type="match status" value="1"/>
</dbReference>
<feature type="compositionally biased region" description="Basic and acidic residues" evidence="5">
    <location>
        <begin position="760"/>
        <end position="774"/>
    </location>
</feature>
<evidence type="ECO:0000256" key="4">
    <source>
        <dbReference type="ARBA" id="ARBA00023251"/>
    </source>
</evidence>
<feature type="region of interest" description="Disordered" evidence="5">
    <location>
        <begin position="755"/>
        <end position="796"/>
    </location>
</feature>
<dbReference type="Gene3D" id="3.30.70.240">
    <property type="match status" value="1"/>
</dbReference>
<dbReference type="GO" id="GO:0046677">
    <property type="term" value="P:response to antibiotic"/>
    <property type="evidence" value="ECO:0007669"/>
    <property type="project" value="UniProtKB-KW"/>
</dbReference>
<evidence type="ECO:0000256" key="2">
    <source>
        <dbReference type="ARBA" id="ARBA00022917"/>
    </source>
</evidence>
<protein>
    <submittedName>
        <fullName evidence="7">TetM/TetW/TetO/TetS family tetracycline resistance ribosomal protection protein</fullName>
    </submittedName>
</protein>
<accession>A0A9D2MSH0</accession>
<sequence length="967" mass="107555">MGEGTSREKPAKRICVGLLAHVDAGKTTLAERILYLTGSLRRLGRVDHQDAFLDTDDMERARGITIFSKEARFSLGDFDVALLDTPGHVDFSAEMERTLQVLDYAVLVISGADGVQGHVETLWRLLKRYGIPVFLFINKMDQEGTQEDLLMDQLKRRLDERCVRFCGGARGAQERGGPSGLSGKTAAASGENAAAAEGYESMSGGYEAGREEGGWRKTAPDGLWEDLAVCDEALLERYLEGEAISSGDIADLIARREVFPCCFGSALKGFGVTGLLSLMEECMREKRYPESFGARVYKISRDPSGARLTHLKVTGGRLCVKMPLTGRREGGGQAEGETWEEKADQLRLYSGDSFQAVPEVEAGTVCAVTGLSRTFAGQGLGLETEPVLPLLEPVLTYRIGLPEGCDVHDMYLKLRQLEEEEPELSILWEEAAGEIQARVMGDVQIEILKDQIRRRFGTAVSFENGSIVYRETIAAPVEGVGHFEPLRHYAEVHLLLEPAERGTGLSFASDCSADVLDENWQRLVLTHLEEKRHRGVLTGAEITDMKITLLTGRAHLKHTEGGDFRQATYRALRQGLRRAQSVLLEPVYSFTLEVPSQHVGRAMSDIQRMQGRFAPPELAGEYAVLTGTVPVSEMGNYQREVISYTRGRGRLQCTLKGYEPCHNAREVVEATGYDPDADPENPCGSVFCAHGAGFVVPWDQVEDYMHLERCYVPEDGREPGAEPQPEGLRPVSSQKGPAERIVTQEELEEIFARTYPSGNGKERRNGYARKRVETKASGPGQTAFGERRTPQKRQDPGERYLLVDGYNIIFAWESLRQLAAENIESARGQLMDILCDYQGFHSCTVILVFDAYRVEGGRGSVQKYHNIHVVFTREAETADQYIEKTVHKIGRGNQVTVATSDALEQVIIYGQGARRMSARELWDEVEQTREQVRETWGKKREEGRNYLFDGADAGLVRWADSMRLGKE</sequence>
<comment type="caution">
    <text evidence="7">The sequence shown here is derived from an EMBL/GenBank/DDBJ whole genome shotgun (WGS) entry which is preliminary data.</text>
</comment>
<dbReference type="InterPro" id="IPR031157">
    <property type="entry name" value="G_TR_CS"/>
</dbReference>
<gene>
    <name evidence="7" type="ORF">H9763_10625</name>
</gene>
<dbReference type="InterPro" id="IPR000640">
    <property type="entry name" value="EFG_V-like"/>
</dbReference>
<keyword evidence="1" id="KW-0547">Nucleotide-binding</keyword>
<evidence type="ECO:0000313" key="7">
    <source>
        <dbReference type="EMBL" id="HJB91899.1"/>
    </source>
</evidence>
<evidence type="ECO:0000259" key="6">
    <source>
        <dbReference type="PROSITE" id="PS51722"/>
    </source>
</evidence>
<dbReference type="InterPro" id="IPR035650">
    <property type="entry name" value="Tet_C"/>
</dbReference>
<dbReference type="Gene3D" id="3.40.50.300">
    <property type="entry name" value="P-loop containing nucleotide triphosphate hydrolases"/>
    <property type="match status" value="1"/>
</dbReference>
<feature type="domain" description="Tr-type G" evidence="6">
    <location>
        <begin position="11"/>
        <end position="290"/>
    </location>
</feature>
<dbReference type="Pfam" id="PF05991">
    <property type="entry name" value="NYN_YacP"/>
    <property type="match status" value="1"/>
</dbReference>
<name>A0A9D2MSH0_9FIRM</name>
<dbReference type="Proteomes" id="UP000886883">
    <property type="component" value="Unassembled WGS sequence"/>
</dbReference>
<dbReference type="PANTHER" id="PTHR43261">
    <property type="entry name" value="TRANSLATION ELONGATION FACTOR G-RELATED"/>
    <property type="match status" value="1"/>
</dbReference>
<keyword evidence="2" id="KW-0648">Protein biosynthesis</keyword>
<dbReference type="GO" id="GO:0005525">
    <property type="term" value="F:GTP binding"/>
    <property type="evidence" value="ECO:0007669"/>
    <property type="project" value="UniProtKB-KW"/>
</dbReference>
<dbReference type="InterPro" id="IPR027417">
    <property type="entry name" value="P-loop_NTPase"/>
</dbReference>
<dbReference type="Gene3D" id="3.30.230.10">
    <property type="match status" value="1"/>
</dbReference>
<dbReference type="InterPro" id="IPR010298">
    <property type="entry name" value="YacP-like"/>
</dbReference>
<dbReference type="SMART" id="SM00889">
    <property type="entry name" value="EFG_IV"/>
    <property type="match status" value="1"/>
</dbReference>
<dbReference type="SUPFAM" id="SSF50447">
    <property type="entry name" value="Translation proteins"/>
    <property type="match status" value="1"/>
</dbReference>
<dbReference type="InterPro" id="IPR005517">
    <property type="entry name" value="Transl_elong_EFG/EF2_IV"/>
</dbReference>
<dbReference type="GO" id="GO:0003924">
    <property type="term" value="F:GTPase activity"/>
    <property type="evidence" value="ECO:0007669"/>
    <property type="project" value="InterPro"/>
</dbReference>
<dbReference type="Pfam" id="PF00679">
    <property type="entry name" value="EFG_C"/>
    <property type="match status" value="1"/>
</dbReference>
<dbReference type="Pfam" id="PF03764">
    <property type="entry name" value="EFG_IV"/>
    <property type="match status" value="1"/>
</dbReference>
<dbReference type="PRINTS" id="PR00315">
    <property type="entry name" value="ELONGATNFCT"/>
</dbReference>
<organism evidence="7 8">
    <name type="scientific">Candidatus Eisenbergiella merdigallinarum</name>
    <dbReference type="NCBI Taxonomy" id="2838552"/>
    <lineage>
        <taxon>Bacteria</taxon>
        <taxon>Bacillati</taxon>
        <taxon>Bacillota</taxon>
        <taxon>Clostridia</taxon>
        <taxon>Lachnospirales</taxon>
        <taxon>Lachnospiraceae</taxon>
        <taxon>Eisenbergiella</taxon>
    </lineage>
</organism>
<feature type="compositionally biased region" description="Basic and acidic residues" evidence="5">
    <location>
        <begin position="785"/>
        <end position="796"/>
    </location>
</feature>
<dbReference type="InterPro" id="IPR009000">
    <property type="entry name" value="Transl_B-barrel_sf"/>
</dbReference>
<dbReference type="InterPro" id="IPR035647">
    <property type="entry name" value="EFG_III/V"/>
</dbReference>
<evidence type="ECO:0000313" key="8">
    <source>
        <dbReference type="Proteomes" id="UP000886883"/>
    </source>
</evidence>
<dbReference type="InterPro" id="IPR020568">
    <property type="entry name" value="Ribosomal_Su5_D2-typ_SF"/>
</dbReference>
<reference evidence="7" key="2">
    <citation type="submission" date="2021-04" db="EMBL/GenBank/DDBJ databases">
        <authorList>
            <person name="Gilroy R."/>
        </authorList>
    </citation>
    <scope>NUCLEOTIDE SEQUENCE</scope>
    <source>
        <strain evidence="7">USAMLcec3-2134</strain>
    </source>
</reference>
<dbReference type="Gene3D" id="3.30.70.870">
    <property type="entry name" value="Elongation Factor G (Translational Gtpase), domain 3"/>
    <property type="match status" value="1"/>
</dbReference>
<dbReference type="CDD" id="cd10912">
    <property type="entry name" value="PIN_YacP-like"/>
    <property type="match status" value="1"/>
</dbReference>
<dbReference type="CDD" id="cd03711">
    <property type="entry name" value="Tet_C"/>
    <property type="match status" value="1"/>
</dbReference>
<dbReference type="SUPFAM" id="SSF54980">
    <property type="entry name" value="EF-G C-terminal domain-like"/>
    <property type="match status" value="2"/>
</dbReference>
<keyword evidence="3" id="KW-0342">GTP-binding</keyword>
<dbReference type="GO" id="GO:0006412">
    <property type="term" value="P:translation"/>
    <property type="evidence" value="ECO:0007669"/>
    <property type="project" value="UniProtKB-KW"/>
</dbReference>
<dbReference type="SUPFAM" id="SSF52540">
    <property type="entry name" value="P-loop containing nucleoside triphosphate hydrolases"/>
    <property type="match status" value="1"/>
</dbReference>
<proteinExistence type="predicted"/>
<keyword evidence="4" id="KW-0046">Antibiotic resistance</keyword>
<feature type="region of interest" description="Disordered" evidence="5">
    <location>
        <begin position="715"/>
        <end position="739"/>
    </location>
</feature>
<dbReference type="PROSITE" id="PS51722">
    <property type="entry name" value="G_TR_2"/>
    <property type="match status" value="1"/>
</dbReference>
<evidence type="ECO:0000256" key="5">
    <source>
        <dbReference type="SAM" id="MobiDB-lite"/>
    </source>
</evidence>
<dbReference type="EMBL" id="DWXE01000040">
    <property type="protein sequence ID" value="HJB91899.1"/>
    <property type="molecule type" value="Genomic_DNA"/>
</dbReference>
<dbReference type="PANTHER" id="PTHR43261:SF1">
    <property type="entry name" value="RIBOSOME-RELEASING FACTOR 2, MITOCHONDRIAL"/>
    <property type="match status" value="1"/>
</dbReference>
<dbReference type="GO" id="GO:0032790">
    <property type="term" value="P:ribosome disassembly"/>
    <property type="evidence" value="ECO:0007669"/>
    <property type="project" value="TreeGrafter"/>
</dbReference>
<dbReference type="Gene3D" id="2.40.30.10">
    <property type="entry name" value="Translation factors"/>
    <property type="match status" value="1"/>
</dbReference>
<evidence type="ECO:0000256" key="3">
    <source>
        <dbReference type="ARBA" id="ARBA00023134"/>
    </source>
</evidence>
<reference evidence="7" key="1">
    <citation type="journal article" date="2021" name="PeerJ">
        <title>Extensive microbial diversity within the chicken gut microbiome revealed by metagenomics and culture.</title>
        <authorList>
            <person name="Gilroy R."/>
            <person name="Ravi A."/>
            <person name="Getino M."/>
            <person name="Pursley I."/>
            <person name="Horton D.L."/>
            <person name="Alikhan N.F."/>
            <person name="Baker D."/>
            <person name="Gharbi K."/>
            <person name="Hall N."/>
            <person name="Watson M."/>
            <person name="Adriaenssens E.M."/>
            <person name="Foster-Nyarko E."/>
            <person name="Jarju S."/>
            <person name="Secka A."/>
            <person name="Antonio M."/>
            <person name="Oren A."/>
            <person name="Chaudhuri R.R."/>
            <person name="La Ragione R."/>
            <person name="Hildebrand F."/>
            <person name="Pallen M.J."/>
        </authorList>
    </citation>
    <scope>NUCLEOTIDE SEQUENCE</scope>
    <source>
        <strain evidence="7">USAMLcec3-2134</strain>
    </source>
</reference>
<dbReference type="PROSITE" id="PS00301">
    <property type="entry name" value="G_TR_1"/>
    <property type="match status" value="1"/>
</dbReference>
<dbReference type="Pfam" id="PF00009">
    <property type="entry name" value="GTP_EFTU"/>
    <property type="match status" value="1"/>
</dbReference>
<dbReference type="AlphaFoldDB" id="A0A9D2MSH0"/>
<dbReference type="InterPro" id="IPR014721">
    <property type="entry name" value="Ribsml_uS5_D2-typ_fold_subgr"/>
</dbReference>
<dbReference type="SUPFAM" id="SSF54211">
    <property type="entry name" value="Ribosomal protein S5 domain 2-like"/>
    <property type="match status" value="1"/>
</dbReference>
<dbReference type="InterPro" id="IPR000795">
    <property type="entry name" value="T_Tr_GTP-bd_dom"/>
</dbReference>